<dbReference type="EMBL" id="CP004847">
    <property type="protein sequence ID" value="AGP79886.1"/>
    <property type="molecule type" value="Genomic_DNA"/>
</dbReference>
<evidence type="ECO:0000313" key="2">
    <source>
        <dbReference type="EMBL" id="AGP79886.1"/>
    </source>
</evidence>
<dbReference type="AlphaFoldDB" id="S5ALR7"/>
<gene>
    <name evidence="2" type="ORF">I633_22316</name>
</gene>
<geneLocation type="plasmid" evidence="2">
    <name>unnamed</name>
</geneLocation>
<proteinExistence type="predicted"/>
<dbReference type="KEGG" id="amh:I633_22316"/>
<feature type="domain" description="Competence protein CoiA-like N-terminal" evidence="1">
    <location>
        <begin position="31"/>
        <end position="59"/>
    </location>
</feature>
<reference evidence="2 3" key="1">
    <citation type="journal article" date="2013" name="Genome Biol. Evol.">
        <title>Genomic Diversity of "Deep Ecotype" Alteromonas macleodii Isolates: Evidence for Pan-Mediterranean Clonal Frames.</title>
        <authorList>
            <person name="Lopez-Perez M."/>
            <person name="Gonzaga A."/>
            <person name="Rodriguez-Valera F."/>
        </authorList>
    </citation>
    <scope>NUCLEOTIDE SEQUENCE [LARGE SCALE GENOMIC DNA]</scope>
    <source>
        <strain evidence="3">'English Channel 615'</strain>
        <plasmid evidence="3">Plasmid</plasmid>
    </source>
</reference>
<organism evidence="2 3">
    <name type="scientific">Alteromonas mediterranea 615</name>
    <dbReference type="NCBI Taxonomy" id="1300253"/>
    <lineage>
        <taxon>Bacteria</taxon>
        <taxon>Pseudomonadati</taxon>
        <taxon>Pseudomonadota</taxon>
        <taxon>Gammaproteobacteria</taxon>
        <taxon>Alteromonadales</taxon>
        <taxon>Alteromonadaceae</taxon>
        <taxon>Alteromonas/Salinimonas group</taxon>
        <taxon>Alteromonas</taxon>
    </lineage>
</organism>
<dbReference type="Pfam" id="PF25164">
    <property type="entry name" value="CoiA_N"/>
    <property type="match status" value="1"/>
</dbReference>
<evidence type="ECO:0000313" key="3">
    <source>
        <dbReference type="Proteomes" id="UP000014909"/>
    </source>
</evidence>
<accession>S5ALR7</accession>
<dbReference type="HOGENOM" id="CLU_067993_0_0_6"/>
<dbReference type="PATRIC" id="fig|1300253.3.peg.4653"/>
<dbReference type="Proteomes" id="UP000014909">
    <property type="component" value="Plasmid unnamed"/>
</dbReference>
<evidence type="ECO:0000259" key="1">
    <source>
        <dbReference type="Pfam" id="PF25164"/>
    </source>
</evidence>
<dbReference type="InterPro" id="IPR057253">
    <property type="entry name" value="CoiA-like_N"/>
</dbReference>
<sequence>MNNLNLIPFGLHVPSALLTDVGSVEKGVQCDCICPSCKTPLIARQGEIKEWHFAHQSRSTEQETEAPCEYSLAVSLRLMIKQLFEEGAVFYLPEYKKTFTVPIPGCFKPYQKTVTISQEAKVQFDNVAIEYRKEEVLFDLVLTKGKHKLFVYITYKGRPFPEKLIHHEQQDAIIEFNVFALLNAFSEAKMGQYKKILAMFLASSAEGKKWRSHPRENKCFKQLSRYIEENKDAILDHYDEKPNKMVFNTPSSTKIKTQAGLKATAHNFEERKRALHGAFTDLYVLLGSSDASLSNNASKRENVMGRYDAFNEQMLHLCTLCGSEWQGQSNQCSMCQTHKKTRSVFNHNPI</sequence>
<protein>
    <recommendedName>
        <fullName evidence="1">Competence protein CoiA-like N-terminal domain-containing protein</fullName>
    </recommendedName>
</protein>
<dbReference type="BioCyc" id="AMAC1300253:G12YX-3533-MONOMER"/>
<name>S5ALR7_9ALTE</name>
<keyword evidence="2" id="KW-0614">Plasmid</keyword>